<dbReference type="Proteomes" id="UP000472277">
    <property type="component" value="Chromosome 1"/>
</dbReference>
<evidence type="ECO:0000256" key="32">
    <source>
        <dbReference type="ARBA" id="ARBA00023187"/>
    </source>
</evidence>
<dbReference type="GO" id="GO:0030496">
    <property type="term" value="C:midbody"/>
    <property type="evidence" value="ECO:0007669"/>
    <property type="project" value="UniProtKB-SubCell"/>
</dbReference>
<evidence type="ECO:0000256" key="7">
    <source>
        <dbReference type="ARBA" id="ARBA00004629"/>
    </source>
</evidence>
<evidence type="ECO:0000256" key="5">
    <source>
        <dbReference type="ARBA" id="ARBA00004324"/>
    </source>
</evidence>
<dbReference type="GO" id="GO:0045944">
    <property type="term" value="P:positive regulation of transcription by RNA polymerase II"/>
    <property type="evidence" value="ECO:0007669"/>
    <property type="project" value="TreeGrafter"/>
</dbReference>
<dbReference type="GO" id="GO:0006325">
    <property type="term" value="P:chromatin organization"/>
    <property type="evidence" value="ECO:0007669"/>
    <property type="project" value="UniProtKB-KW"/>
</dbReference>
<dbReference type="GeneTree" id="ENSGT00940000156546"/>
<feature type="region of interest" description="Disordered" evidence="40">
    <location>
        <begin position="806"/>
        <end position="890"/>
    </location>
</feature>
<dbReference type="GO" id="GO:0000776">
    <property type="term" value="C:kinetochore"/>
    <property type="evidence" value="ECO:0007669"/>
    <property type="project" value="UniProtKB-KW"/>
</dbReference>
<dbReference type="Gene3D" id="1.10.720.30">
    <property type="entry name" value="SAP domain"/>
    <property type="match status" value="1"/>
</dbReference>
<evidence type="ECO:0000256" key="18">
    <source>
        <dbReference type="ARBA" id="ARBA00022728"/>
    </source>
</evidence>
<keyword evidence="10" id="KW-0217">Developmental protein</keyword>
<keyword evidence="37" id="KW-0137">Centromere</keyword>
<evidence type="ECO:0000256" key="20">
    <source>
        <dbReference type="ARBA" id="ARBA00022765"/>
    </source>
</evidence>
<evidence type="ECO:0000256" key="16">
    <source>
        <dbReference type="ARBA" id="ARBA00022618"/>
    </source>
</evidence>
<feature type="compositionally biased region" description="Gly residues" evidence="40">
    <location>
        <begin position="620"/>
        <end position="638"/>
    </location>
</feature>
<name>A0A673VM90_SALTR</name>
<evidence type="ECO:0000256" key="15">
    <source>
        <dbReference type="ARBA" id="ARBA00022553"/>
    </source>
</evidence>
<dbReference type="InterPro" id="IPR043136">
    <property type="entry name" value="B30.2/SPRY_sf"/>
</dbReference>
<dbReference type="FunFam" id="1.10.720.30:FF:000004">
    <property type="entry name" value="heterogeneous nuclear ribonucleoprotein U isoform X1"/>
    <property type="match status" value="1"/>
</dbReference>
<gene>
    <name evidence="43" type="primary">HNRNPU</name>
    <name evidence="43" type="synonym">LOC115167048</name>
</gene>
<feature type="region of interest" description="Disordered" evidence="40">
    <location>
        <begin position="590"/>
        <end position="666"/>
    </location>
</feature>
<evidence type="ECO:0000256" key="23">
    <source>
        <dbReference type="ARBA" id="ARBA00022838"/>
    </source>
</evidence>
<evidence type="ECO:0000259" key="42">
    <source>
        <dbReference type="PROSITE" id="PS50800"/>
    </source>
</evidence>
<dbReference type="KEGG" id="stru:115167048"/>
<dbReference type="InterPro" id="IPR003877">
    <property type="entry name" value="SPRY_dom"/>
</dbReference>
<proteinExistence type="predicted"/>
<dbReference type="InParanoid" id="A0A673VM90"/>
<feature type="compositionally biased region" description="Acidic residues" evidence="40">
    <location>
        <begin position="140"/>
        <end position="153"/>
    </location>
</feature>
<evidence type="ECO:0000256" key="31">
    <source>
        <dbReference type="ARBA" id="ARBA00023163"/>
    </source>
</evidence>
<evidence type="ECO:0000256" key="28">
    <source>
        <dbReference type="ARBA" id="ARBA00022990"/>
    </source>
</evidence>
<dbReference type="GO" id="GO:0003723">
    <property type="term" value="F:RNA binding"/>
    <property type="evidence" value="ECO:0007669"/>
    <property type="project" value="UniProtKB-ARBA"/>
</dbReference>
<evidence type="ECO:0000256" key="13">
    <source>
        <dbReference type="ARBA" id="ARBA00022491"/>
    </source>
</evidence>
<comment type="subcellular location">
    <subcellularLocation>
        <location evidence="3">Cell surface</location>
    </subcellularLocation>
    <subcellularLocation>
        <location evidence="7">Chromosome</location>
        <location evidence="7">Centromere</location>
        <location evidence="7">Kinetochore</location>
    </subcellularLocation>
    <subcellularLocation>
        <location evidence="4">Cytoplasm</location>
        <location evidence="4">Cytoskeleton</location>
        <location evidence="4">Microtubule organizing center</location>
        <location evidence="4">Centrosome</location>
    </subcellularLocation>
    <subcellularLocation>
        <location evidence="8">Cytoplasm</location>
        <location evidence="8">Cytoskeleton</location>
        <location evidence="8">Spindle pole</location>
    </subcellularLocation>
    <subcellularLocation>
        <location evidence="6">Cytoplasmic granule</location>
    </subcellularLocation>
    <subcellularLocation>
        <location evidence="2">Midbody</location>
    </subcellularLocation>
    <subcellularLocation>
        <location evidence="1">Nucleus matrix</location>
    </subcellularLocation>
    <subcellularLocation>
        <location evidence="5">Nucleus speckle</location>
    </subcellularLocation>
</comment>
<feature type="compositionally biased region" description="Acidic residues" evidence="40">
    <location>
        <begin position="63"/>
        <end position="124"/>
    </location>
</feature>
<evidence type="ECO:0000256" key="10">
    <source>
        <dbReference type="ARBA" id="ARBA00022473"/>
    </source>
</evidence>
<feature type="compositionally biased region" description="Low complexity" evidence="40">
    <location>
        <begin position="639"/>
        <end position="666"/>
    </location>
</feature>
<dbReference type="GO" id="GO:0009986">
    <property type="term" value="C:cell surface"/>
    <property type="evidence" value="ECO:0007669"/>
    <property type="project" value="UniProtKB-SubCell"/>
</dbReference>
<reference evidence="43" key="1">
    <citation type="submission" date="2021-04" db="EMBL/GenBank/DDBJ databases">
        <authorList>
            <consortium name="Wellcome Sanger Institute Data Sharing"/>
        </authorList>
    </citation>
    <scope>NUCLEOTIDE SEQUENCE [LARGE SCALE GENOMIC DNA]</scope>
</reference>
<dbReference type="PROSITE" id="PS50800">
    <property type="entry name" value="SAP"/>
    <property type="match status" value="1"/>
</dbReference>
<dbReference type="OrthoDB" id="445357at2759"/>
<dbReference type="SMART" id="SM00513">
    <property type="entry name" value="SAP"/>
    <property type="match status" value="1"/>
</dbReference>
<evidence type="ECO:0000256" key="3">
    <source>
        <dbReference type="ARBA" id="ARBA00004241"/>
    </source>
</evidence>
<dbReference type="Pfam" id="PF00622">
    <property type="entry name" value="SPRY"/>
    <property type="match status" value="1"/>
</dbReference>
<dbReference type="GO" id="GO:0016363">
    <property type="term" value="C:nuclear matrix"/>
    <property type="evidence" value="ECO:0007669"/>
    <property type="project" value="UniProtKB-SubCell"/>
</dbReference>
<dbReference type="InterPro" id="IPR003034">
    <property type="entry name" value="SAP_dom"/>
</dbReference>
<evidence type="ECO:0000256" key="29">
    <source>
        <dbReference type="ARBA" id="ARBA00023015"/>
    </source>
</evidence>
<evidence type="ECO:0000256" key="39">
    <source>
        <dbReference type="ARBA" id="ARBA00083838"/>
    </source>
</evidence>
<feature type="compositionally biased region" description="Basic and acidic residues" evidence="40">
    <location>
        <begin position="590"/>
        <end position="608"/>
    </location>
</feature>
<keyword evidence="30" id="KW-0010">Activator</keyword>
<feature type="compositionally biased region" description="Basic and acidic residues" evidence="40">
    <location>
        <begin position="125"/>
        <end position="139"/>
    </location>
</feature>
<reference evidence="43" key="3">
    <citation type="submission" date="2025-09" db="UniProtKB">
        <authorList>
            <consortium name="Ensembl"/>
        </authorList>
    </citation>
    <scope>IDENTIFICATION</scope>
</reference>
<dbReference type="SMART" id="SM00449">
    <property type="entry name" value="SPRY"/>
    <property type="match status" value="1"/>
</dbReference>
<evidence type="ECO:0000256" key="2">
    <source>
        <dbReference type="ARBA" id="ARBA00004214"/>
    </source>
</evidence>
<keyword evidence="14" id="KW-1017">Isopeptide bond</keyword>
<keyword evidence="9" id="KW-0158">Chromosome</keyword>
<keyword evidence="36" id="KW-0131">Cell cycle</keyword>
<evidence type="ECO:0000256" key="4">
    <source>
        <dbReference type="ARBA" id="ARBA00004300"/>
    </source>
</evidence>
<evidence type="ECO:0000256" key="33">
    <source>
        <dbReference type="ARBA" id="ARBA00023212"/>
    </source>
</evidence>
<dbReference type="GO" id="GO:0005681">
    <property type="term" value="C:spliceosomal complex"/>
    <property type="evidence" value="ECO:0007669"/>
    <property type="project" value="UniProtKB-KW"/>
</dbReference>
<evidence type="ECO:0000256" key="22">
    <source>
        <dbReference type="ARBA" id="ARBA00022782"/>
    </source>
</evidence>
<dbReference type="GO" id="GO:0000380">
    <property type="term" value="P:alternative mRNA splicing, via spliceosome"/>
    <property type="evidence" value="ECO:0007669"/>
    <property type="project" value="TreeGrafter"/>
</dbReference>
<keyword evidence="27" id="KW-0164">Citrullination</keyword>
<keyword evidence="34" id="KW-0539">Nucleus</keyword>
<evidence type="ECO:0000256" key="34">
    <source>
        <dbReference type="ARBA" id="ARBA00023242"/>
    </source>
</evidence>
<feature type="compositionally biased region" description="Gly residues" evidence="40">
    <location>
        <begin position="835"/>
        <end position="874"/>
    </location>
</feature>
<keyword evidence="21" id="KW-0498">Mitosis</keyword>
<evidence type="ECO:0000256" key="14">
    <source>
        <dbReference type="ARBA" id="ARBA00022499"/>
    </source>
</evidence>
<dbReference type="OMA" id="RGHPSQF"/>
<dbReference type="Ensembl" id="ENSSTUT00000001396.1">
    <property type="protein sequence ID" value="ENSSTUP00000001279.1"/>
    <property type="gene ID" value="ENSSTUG00000000510.1"/>
</dbReference>
<evidence type="ECO:0000259" key="41">
    <source>
        <dbReference type="PROSITE" id="PS50188"/>
    </source>
</evidence>
<dbReference type="Pfam" id="PF13671">
    <property type="entry name" value="AAA_33"/>
    <property type="match status" value="1"/>
</dbReference>
<evidence type="ECO:0000256" key="27">
    <source>
        <dbReference type="ARBA" id="ARBA00022934"/>
    </source>
</evidence>
<dbReference type="GO" id="GO:0051301">
    <property type="term" value="P:cell division"/>
    <property type="evidence" value="ECO:0007669"/>
    <property type="project" value="UniProtKB-KW"/>
</dbReference>
<keyword evidence="26" id="KW-0156">Chromatin regulator</keyword>
<accession>A0A673VM90</accession>
<keyword evidence="29" id="KW-0805">Transcription regulation</keyword>
<evidence type="ECO:0000256" key="37">
    <source>
        <dbReference type="ARBA" id="ARBA00023328"/>
    </source>
</evidence>
<dbReference type="Pfam" id="PF02037">
    <property type="entry name" value="SAP"/>
    <property type="match status" value="1"/>
</dbReference>
<keyword evidence="33" id="KW-0206">Cytoskeleton</keyword>
<dbReference type="SUPFAM" id="SSF52540">
    <property type="entry name" value="P-loop containing nucleoside triphosphate hydrolases"/>
    <property type="match status" value="1"/>
</dbReference>
<keyword evidence="19" id="KW-0547">Nucleotide-binding</keyword>
<keyword evidence="44" id="KW-1185">Reference proteome</keyword>
<feature type="region of interest" description="Disordered" evidence="40">
    <location>
        <begin position="900"/>
        <end position="919"/>
    </location>
</feature>
<evidence type="ECO:0000256" key="11">
    <source>
        <dbReference type="ARBA" id="ARBA00022481"/>
    </source>
</evidence>
<keyword evidence="18" id="KW-0747">Spliceosome</keyword>
<evidence type="ECO:0000256" key="38">
    <source>
        <dbReference type="ARBA" id="ARBA00073300"/>
    </source>
</evidence>
<evidence type="ECO:0000256" key="26">
    <source>
        <dbReference type="ARBA" id="ARBA00022853"/>
    </source>
</evidence>
<dbReference type="GO" id="GO:0016607">
    <property type="term" value="C:nuclear speck"/>
    <property type="evidence" value="ECO:0007669"/>
    <property type="project" value="UniProtKB-SubCell"/>
</dbReference>
<keyword evidence="17" id="KW-0507">mRNA processing</keyword>
<evidence type="ECO:0000256" key="12">
    <source>
        <dbReference type="ARBA" id="ARBA00022490"/>
    </source>
</evidence>
<dbReference type="InterPro" id="IPR036361">
    <property type="entry name" value="SAP_dom_sf"/>
</dbReference>
<evidence type="ECO:0000256" key="30">
    <source>
        <dbReference type="ARBA" id="ARBA00023159"/>
    </source>
</evidence>
<dbReference type="InterPro" id="IPR035778">
    <property type="entry name" value="SPRY_hnRNP_U"/>
</dbReference>
<sequence>MSSINVKKLKVNELKDELKKRQLSDKGLKAELMDRLQAALDEEALAGDDPIGLEAAEGGSSEAADDQEDMGEDEEDDEDPVEESMEANEEEENGNGEGDTAVECEENAAQEDDEMGEVEDEEMDPMLKEGVDDMEKITLDAEDGEPGDQPAEGDADKDTNADQKNKKGVKRRREEHGRGYFEFIEENKYSWSSLKSPLPPLEEEDEEFDDTTVCLDNYNCDLHFKVSRDRYSASSLTMESFAYLWSGGRASYGLTQGKACYEMKLTEKIPVKHIFSKNMEVHEVQVGWSLATGSLLLGEEEHSYAYSGKGKKTTNCVTEDFGETYDENDVICCFINFEGEEVEISFSKNGKEPVVAFQVSKESLAGRALFPHVICHNCSVEFNFGQMETPYFPQPEGYTFLQQVAMDDRVRGPKGPNTKKECEVIAMVGLPGSGKTTWVNKHIQENPGKYYILGSDTIVEKMMIGSLKRQAKDTTKLTAISQRAPLFLGKFIEIAARKKRNYILDHTNLSAPGQKRKMCLFAGYQRKAVVVCPSDDDYKERAQKKAESDGKDVPEHALLKMKGFFTLPEEGDSFAEVSYAELQKEESSKLVEQYKEESKAALPAEKKPNQGALTPNRGVVRGGGRGKNQFNRGGGPGQRGVVRGGFQQRGNFRGAPGPRGGFTRPPRGFMPPPAFRGGFANRGNFNRGGGLMAPQRGTPRGGPIRGNMGYRGGAMNRGGANMSRGGGANMSRGGGANMSRGGGANMSRGGGANMSRGGGANMSRGGGANMSRGGGANMSRGGGANMSRGGGANMSRGGGANMSRGGGANRVNFNQGFQPRGGSSRGNFGNKSSGFGDGRNAGGRGGGFGDSRNSGGRGGGFGDNRNAGGRGRGFGDSRNAGGRGGFGFGMDKAQAFNQSWQQGLWNQKPWRQQYQPGYY</sequence>
<evidence type="ECO:0000256" key="35">
    <source>
        <dbReference type="ARBA" id="ARBA00023274"/>
    </source>
</evidence>
<dbReference type="AlphaFoldDB" id="A0A673VM90"/>
<keyword evidence="12" id="KW-0963">Cytoplasm</keyword>
<dbReference type="PANTHER" id="PTHR12381">
    <property type="entry name" value="HETEROGENEOUS NUCLEAR RIBONUCLEOPROTEIN U FAMILY MEMBER"/>
    <property type="match status" value="1"/>
</dbReference>
<keyword evidence="23" id="KW-0995">Kinetochore</keyword>
<dbReference type="InterPro" id="IPR001870">
    <property type="entry name" value="B30.2/SPRY"/>
</dbReference>
<dbReference type="GO" id="GO:0000922">
    <property type="term" value="C:spindle pole"/>
    <property type="evidence" value="ECO:0007669"/>
    <property type="project" value="UniProtKB-SubCell"/>
</dbReference>
<dbReference type="GO" id="GO:0030154">
    <property type="term" value="P:cell differentiation"/>
    <property type="evidence" value="ECO:0007669"/>
    <property type="project" value="UniProtKB-KW"/>
</dbReference>
<dbReference type="GO" id="GO:0005524">
    <property type="term" value="F:ATP binding"/>
    <property type="evidence" value="ECO:0007669"/>
    <property type="project" value="UniProtKB-KW"/>
</dbReference>
<feature type="domain" description="SAP" evidence="42">
    <location>
        <begin position="6"/>
        <end position="40"/>
    </location>
</feature>
<dbReference type="InterPro" id="IPR027417">
    <property type="entry name" value="P-loop_NTPase"/>
</dbReference>
<evidence type="ECO:0000256" key="21">
    <source>
        <dbReference type="ARBA" id="ARBA00022776"/>
    </source>
</evidence>
<dbReference type="GO" id="GO:0005813">
    <property type="term" value="C:centrosome"/>
    <property type="evidence" value="ECO:0007669"/>
    <property type="project" value="UniProtKB-SubCell"/>
</dbReference>
<evidence type="ECO:0000313" key="44">
    <source>
        <dbReference type="Proteomes" id="UP000472277"/>
    </source>
</evidence>
<reference evidence="43" key="2">
    <citation type="submission" date="2025-08" db="UniProtKB">
        <authorList>
            <consortium name="Ensembl"/>
        </authorList>
    </citation>
    <scope>IDENTIFICATION</scope>
</reference>
<evidence type="ECO:0000256" key="1">
    <source>
        <dbReference type="ARBA" id="ARBA00004109"/>
    </source>
</evidence>
<keyword evidence="16" id="KW-0132">Cell division</keyword>
<dbReference type="GO" id="GO:1990841">
    <property type="term" value="F:promoter-specific chromatin binding"/>
    <property type="evidence" value="ECO:0007669"/>
    <property type="project" value="TreeGrafter"/>
</dbReference>
<dbReference type="FunFam" id="2.60.120.920:FF:000006">
    <property type="entry name" value="heterogeneous nuclear ribonucleoprotein U isoform X1"/>
    <property type="match status" value="1"/>
</dbReference>
<feature type="domain" description="B30.2/SPRY" evidence="41">
    <location>
        <begin position="193"/>
        <end position="389"/>
    </location>
</feature>
<keyword evidence="25" id="KW-0832">Ubl conjugation</keyword>
<keyword evidence="20" id="KW-0013">ADP-ribosylation</keyword>
<dbReference type="PANTHER" id="PTHR12381:SF11">
    <property type="entry name" value="HETEROGENEOUS NUCLEAR RIBONUCLEOPROTEIN U"/>
    <property type="match status" value="1"/>
</dbReference>
<evidence type="ECO:0000256" key="36">
    <source>
        <dbReference type="ARBA" id="ARBA00023306"/>
    </source>
</evidence>
<keyword evidence="31" id="KW-0804">Transcription</keyword>
<keyword evidence="28" id="KW-0007">Acetylation</keyword>
<dbReference type="SUPFAM" id="SSF68906">
    <property type="entry name" value="SAP domain"/>
    <property type="match status" value="1"/>
</dbReference>
<evidence type="ECO:0000256" key="40">
    <source>
        <dbReference type="SAM" id="MobiDB-lite"/>
    </source>
</evidence>
<evidence type="ECO:0000256" key="25">
    <source>
        <dbReference type="ARBA" id="ARBA00022843"/>
    </source>
</evidence>
<dbReference type="FunFam" id="3.40.50.300:FF:000376">
    <property type="entry name" value="Putative heterogeneous nuclear ribonucleoprotein U"/>
    <property type="match status" value="1"/>
</dbReference>
<evidence type="ECO:0000256" key="8">
    <source>
        <dbReference type="ARBA" id="ARBA00004647"/>
    </source>
</evidence>
<feature type="compositionally biased region" description="Basic and acidic residues" evidence="40">
    <location>
        <begin position="154"/>
        <end position="165"/>
    </location>
</feature>
<dbReference type="PROSITE" id="PS50188">
    <property type="entry name" value="B302_SPRY"/>
    <property type="match status" value="1"/>
</dbReference>
<keyword evidence="35" id="KW-0687">Ribonucleoprotein</keyword>
<dbReference type="SUPFAM" id="SSF49899">
    <property type="entry name" value="Concanavalin A-like lectins/glucanases"/>
    <property type="match status" value="1"/>
</dbReference>
<evidence type="ECO:0000256" key="19">
    <source>
        <dbReference type="ARBA" id="ARBA00022741"/>
    </source>
</evidence>
<keyword evidence="11" id="KW-0488">Methylation</keyword>
<evidence type="ECO:0000256" key="17">
    <source>
        <dbReference type="ARBA" id="ARBA00022664"/>
    </source>
</evidence>
<protein>
    <recommendedName>
        <fullName evidence="38">Heterogeneous nuclear ribonucleoprotein U</fullName>
    </recommendedName>
    <alternativeName>
        <fullName evidence="39">Scaffold-attachment factor A</fullName>
    </alternativeName>
</protein>
<keyword evidence="32" id="KW-0508">mRNA splicing</keyword>
<keyword evidence="22" id="KW-0221">Differentiation</keyword>
<organism evidence="43 44">
    <name type="scientific">Salmo trutta</name>
    <name type="common">Brown trout</name>
    <dbReference type="NCBI Taxonomy" id="8032"/>
    <lineage>
        <taxon>Eukaryota</taxon>
        <taxon>Metazoa</taxon>
        <taxon>Chordata</taxon>
        <taxon>Craniata</taxon>
        <taxon>Vertebrata</taxon>
        <taxon>Euteleostomi</taxon>
        <taxon>Actinopterygii</taxon>
        <taxon>Neopterygii</taxon>
        <taxon>Teleostei</taxon>
        <taxon>Protacanthopterygii</taxon>
        <taxon>Salmoniformes</taxon>
        <taxon>Salmonidae</taxon>
        <taxon>Salmoninae</taxon>
        <taxon>Salmo</taxon>
    </lineage>
</organism>
<dbReference type="Gene3D" id="2.60.120.920">
    <property type="match status" value="1"/>
</dbReference>
<evidence type="ECO:0000256" key="6">
    <source>
        <dbReference type="ARBA" id="ARBA00004463"/>
    </source>
</evidence>
<dbReference type="Gene3D" id="3.40.50.300">
    <property type="entry name" value="P-loop containing nucleotide triphosphate hydrolases"/>
    <property type="match status" value="1"/>
</dbReference>
<evidence type="ECO:0000313" key="43">
    <source>
        <dbReference type="Ensembl" id="ENSSTUP00000001279.1"/>
    </source>
</evidence>
<keyword evidence="15" id="KW-0597">Phosphoprotein</keyword>
<dbReference type="FunCoup" id="A0A673VM90">
    <property type="interactions" value="2611"/>
</dbReference>
<dbReference type="InterPro" id="IPR013320">
    <property type="entry name" value="ConA-like_dom_sf"/>
</dbReference>
<evidence type="ECO:0000256" key="24">
    <source>
        <dbReference type="ARBA" id="ARBA00022840"/>
    </source>
</evidence>
<evidence type="ECO:0000256" key="9">
    <source>
        <dbReference type="ARBA" id="ARBA00022454"/>
    </source>
</evidence>
<keyword evidence="13" id="KW-0678">Repressor</keyword>
<feature type="region of interest" description="Disordered" evidence="40">
    <location>
        <begin position="41"/>
        <end position="173"/>
    </location>
</feature>
<dbReference type="CDD" id="cd12884">
    <property type="entry name" value="SPRY_hnRNP"/>
    <property type="match status" value="1"/>
</dbReference>
<keyword evidence="24" id="KW-0067">ATP-binding</keyword>